<feature type="transmembrane region" description="Helical" evidence="5">
    <location>
        <begin position="43"/>
        <end position="61"/>
    </location>
</feature>
<accession>A0A1H3XGD5</accession>
<dbReference type="Pfam" id="PF07681">
    <property type="entry name" value="DoxX"/>
    <property type="match status" value="1"/>
</dbReference>
<keyword evidence="3 5" id="KW-1133">Transmembrane helix</keyword>
<organism evidence="6 7">
    <name type="scientific">Arachidicoccus rhizosphaerae</name>
    <dbReference type="NCBI Taxonomy" id="551991"/>
    <lineage>
        <taxon>Bacteria</taxon>
        <taxon>Pseudomonadati</taxon>
        <taxon>Bacteroidota</taxon>
        <taxon>Chitinophagia</taxon>
        <taxon>Chitinophagales</taxon>
        <taxon>Chitinophagaceae</taxon>
        <taxon>Arachidicoccus</taxon>
    </lineage>
</organism>
<evidence type="ECO:0000256" key="3">
    <source>
        <dbReference type="ARBA" id="ARBA00022989"/>
    </source>
</evidence>
<evidence type="ECO:0000256" key="2">
    <source>
        <dbReference type="ARBA" id="ARBA00022692"/>
    </source>
</evidence>
<evidence type="ECO:0000256" key="5">
    <source>
        <dbReference type="SAM" id="Phobius"/>
    </source>
</evidence>
<dbReference type="AlphaFoldDB" id="A0A1H3XGD5"/>
<feature type="transmembrane region" description="Helical" evidence="5">
    <location>
        <begin position="68"/>
        <end position="89"/>
    </location>
</feature>
<feature type="transmembrane region" description="Helical" evidence="5">
    <location>
        <begin position="5"/>
        <end position="23"/>
    </location>
</feature>
<protein>
    <submittedName>
        <fullName evidence="6">Uncharacterized membrane protein YphA, DoxX/SURF4 family</fullName>
    </submittedName>
</protein>
<dbReference type="EMBL" id="FNQY01000005">
    <property type="protein sequence ID" value="SDZ97682.1"/>
    <property type="molecule type" value="Genomic_DNA"/>
</dbReference>
<dbReference type="RefSeq" id="WP_091395154.1">
    <property type="nucleotide sequence ID" value="NZ_FNQY01000005.1"/>
</dbReference>
<evidence type="ECO:0000313" key="6">
    <source>
        <dbReference type="EMBL" id="SDZ97682.1"/>
    </source>
</evidence>
<keyword evidence="4 5" id="KW-0472">Membrane</keyword>
<dbReference type="GO" id="GO:0016020">
    <property type="term" value="C:membrane"/>
    <property type="evidence" value="ECO:0007669"/>
    <property type="project" value="UniProtKB-SubCell"/>
</dbReference>
<evidence type="ECO:0000313" key="7">
    <source>
        <dbReference type="Proteomes" id="UP000199041"/>
    </source>
</evidence>
<evidence type="ECO:0000256" key="4">
    <source>
        <dbReference type="ARBA" id="ARBA00023136"/>
    </source>
</evidence>
<comment type="subcellular location">
    <subcellularLocation>
        <location evidence="1">Membrane</location>
        <topology evidence="1">Multi-pass membrane protein</topology>
    </subcellularLocation>
</comment>
<evidence type="ECO:0000256" key="1">
    <source>
        <dbReference type="ARBA" id="ARBA00004141"/>
    </source>
</evidence>
<dbReference type="OrthoDB" id="676045at2"/>
<dbReference type="Proteomes" id="UP000199041">
    <property type="component" value="Unassembled WGS sequence"/>
</dbReference>
<dbReference type="InterPro" id="IPR032808">
    <property type="entry name" value="DoxX"/>
</dbReference>
<name>A0A1H3XGD5_9BACT</name>
<proteinExistence type="predicted"/>
<reference evidence="6 7" key="1">
    <citation type="submission" date="2016-10" db="EMBL/GenBank/DDBJ databases">
        <authorList>
            <person name="de Groot N.N."/>
        </authorList>
    </citation>
    <scope>NUCLEOTIDE SEQUENCE [LARGE SCALE GENOMIC DNA]</scope>
    <source>
        <strain evidence="6 7">Vu-144</strain>
    </source>
</reference>
<keyword evidence="7" id="KW-1185">Reference proteome</keyword>
<sequence>MSKQVLLRIAQILIAVPFAYFGISHLMAGSAMAPMVPFPPATFWVYFTGIAQLLAALAFVLNIQVRLAALLLALYLLIILISIQIPGAIHKTGDPMMLVKDIGLLGGAILLAAAHTPGKYLEKRDIL</sequence>
<keyword evidence="2 5" id="KW-0812">Transmembrane</keyword>
<gene>
    <name evidence="6" type="ORF">SAMN05192529_105115</name>
</gene>
<dbReference type="STRING" id="551991.SAMN05192529_105115"/>